<dbReference type="InterPro" id="IPR058031">
    <property type="entry name" value="AAA_lid_NorR"/>
</dbReference>
<dbReference type="Pfam" id="PF25601">
    <property type="entry name" value="AAA_lid_14"/>
    <property type="match status" value="1"/>
</dbReference>
<evidence type="ECO:0000256" key="3">
    <source>
        <dbReference type="ARBA" id="ARBA00023125"/>
    </source>
</evidence>
<dbReference type="InterPro" id="IPR002078">
    <property type="entry name" value="Sigma_54_int"/>
</dbReference>
<protein>
    <submittedName>
        <fullName evidence="6">ATPase AAA</fullName>
    </submittedName>
</protein>
<keyword evidence="4" id="KW-0010">Activator</keyword>
<gene>
    <name evidence="6" type="ORF">GCM10007894_08570</name>
</gene>
<keyword evidence="3" id="KW-0238">DNA-binding</keyword>
<keyword evidence="7" id="KW-1185">Reference proteome</keyword>
<accession>A0AA37WXR5</accession>
<evidence type="ECO:0000256" key="2">
    <source>
        <dbReference type="ARBA" id="ARBA00022840"/>
    </source>
</evidence>
<dbReference type="InterPro" id="IPR029016">
    <property type="entry name" value="GAF-like_dom_sf"/>
</dbReference>
<dbReference type="Gene3D" id="3.40.50.300">
    <property type="entry name" value="P-loop containing nucleotide triphosphate hydrolases"/>
    <property type="match status" value="1"/>
</dbReference>
<proteinExistence type="predicted"/>
<evidence type="ECO:0000313" key="7">
    <source>
        <dbReference type="Proteomes" id="UP001157439"/>
    </source>
</evidence>
<dbReference type="EMBL" id="BSPO01000002">
    <property type="protein sequence ID" value="GLS82880.1"/>
    <property type="molecule type" value="Genomic_DNA"/>
</dbReference>
<dbReference type="GO" id="GO:0006355">
    <property type="term" value="P:regulation of DNA-templated transcription"/>
    <property type="evidence" value="ECO:0007669"/>
    <property type="project" value="InterPro"/>
</dbReference>
<dbReference type="InterPro" id="IPR025943">
    <property type="entry name" value="Sigma_54_int_dom_ATP-bd_2"/>
</dbReference>
<dbReference type="InterPro" id="IPR003593">
    <property type="entry name" value="AAA+_ATPase"/>
</dbReference>
<dbReference type="GO" id="GO:0003677">
    <property type="term" value="F:DNA binding"/>
    <property type="evidence" value="ECO:0007669"/>
    <property type="project" value="UniProtKB-KW"/>
</dbReference>
<evidence type="ECO:0000259" key="5">
    <source>
        <dbReference type="PROSITE" id="PS50045"/>
    </source>
</evidence>
<evidence type="ECO:0000256" key="4">
    <source>
        <dbReference type="ARBA" id="ARBA00023159"/>
    </source>
</evidence>
<keyword evidence="1" id="KW-0547">Nucleotide-binding</keyword>
<sequence>MSDEALLYQRITDSLSSSLEIEQALAASFAIIERQFDADGIYLNVFVPGTKEIHPIAHADRNGAAVAGNDVILADDLVVSLKHGTRSSAMLIDQVSEDPITEFVLSELAIAANSVMLVNLDIDKTHLGVVGVYSRSSNHFSKEQLKLLSALAGPYSLVTAFALQRQDILRDNQILQMENRALKHAIEAQGAHTEVVGESNGLKLVMEQVGAIAQLNTTVLINGETGTGKEVIANAIHARSPRHDKPFIKVNCGAIPDALIDSELFGHEKGSFTGADKTTKGYFEQANGGTIFLDELGELPLSAQVRLLRVLQNKTIVRVGSVKSIELDIRVIAATHRDLTDMVEQGKFREDLWYRISIFPIHIPSLQQRQQDIPLLVYHFIDSLSRTLELPYKVQVSNDDLLRLQNHPWKGNVRELMNVVERALIQSNDGQLDFRFLGGVIAEPEIAGAEQELAKPSVVIDVSKAGNKLISLELMNKKYIEHALYLTKGKINGEGGAAELLDIHPNTLRSRMTKLNIG</sequence>
<keyword evidence="2" id="KW-0067">ATP-binding</keyword>
<dbReference type="Gene3D" id="1.10.10.60">
    <property type="entry name" value="Homeodomain-like"/>
    <property type="match status" value="1"/>
</dbReference>
<dbReference type="AlphaFoldDB" id="A0AA37WXR5"/>
<name>A0AA37WXR5_9GAMM</name>
<dbReference type="RefSeq" id="WP_095497536.1">
    <property type="nucleotide sequence ID" value="NZ_BSPO01000002.1"/>
</dbReference>
<dbReference type="InterPro" id="IPR025662">
    <property type="entry name" value="Sigma_54_int_dom_ATP-bd_1"/>
</dbReference>
<dbReference type="SMART" id="SM00382">
    <property type="entry name" value="AAA"/>
    <property type="match status" value="1"/>
</dbReference>
<dbReference type="SUPFAM" id="SSF55781">
    <property type="entry name" value="GAF domain-like"/>
    <property type="match status" value="1"/>
</dbReference>
<feature type="domain" description="Sigma-54 factor interaction" evidence="5">
    <location>
        <begin position="195"/>
        <end position="425"/>
    </location>
</feature>
<comment type="caution">
    <text evidence="6">The sequence shown here is derived from an EMBL/GenBank/DDBJ whole genome shotgun (WGS) entry which is preliminary data.</text>
</comment>
<dbReference type="GO" id="GO:0005524">
    <property type="term" value="F:ATP binding"/>
    <property type="evidence" value="ECO:0007669"/>
    <property type="project" value="UniProtKB-KW"/>
</dbReference>
<dbReference type="PANTHER" id="PTHR32071:SF117">
    <property type="entry name" value="PTS-DEPENDENT DIHYDROXYACETONE KINASE OPERON REGULATORY PROTEIN-RELATED"/>
    <property type="match status" value="1"/>
</dbReference>
<evidence type="ECO:0000256" key="1">
    <source>
        <dbReference type="ARBA" id="ARBA00022741"/>
    </source>
</evidence>
<dbReference type="PROSITE" id="PS00676">
    <property type="entry name" value="SIGMA54_INTERACT_2"/>
    <property type="match status" value="1"/>
</dbReference>
<dbReference type="FunFam" id="3.40.50.300:FF:000006">
    <property type="entry name" value="DNA-binding transcriptional regulator NtrC"/>
    <property type="match status" value="1"/>
</dbReference>
<dbReference type="PROSITE" id="PS50045">
    <property type="entry name" value="SIGMA54_INTERACT_4"/>
    <property type="match status" value="1"/>
</dbReference>
<reference evidence="6 7" key="1">
    <citation type="journal article" date="2014" name="Int. J. Syst. Evol. Microbiol.">
        <title>Complete genome sequence of Corynebacterium casei LMG S-19264T (=DSM 44701T), isolated from a smear-ripened cheese.</title>
        <authorList>
            <consortium name="US DOE Joint Genome Institute (JGI-PGF)"/>
            <person name="Walter F."/>
            <person name="Albersmeier A."/>
            <person name="Kalinowski J."/>
            <person name="Ruckert C."/>
        </authorList>
    </citation>
    <scope>NUCLEOTIDE SEQUENCE [LARGE SCALE GENOMIC DNA]</scope>
    <source>
        <strain evidence="6 7">NBRC 112785</strain>
    </source>
</reference>
<dbReference type="Gene3D" id="3.30.450.40">
    <property type="match status" value="1"/>
</dbReference>
<dbReference type="Pfam" id="PF00158">
    <property type="entry name" value="Sigma54_activat"/>
    <property type="match status" value="1"/>
</dbReference>
<dbReference type="SUPFAM" id="SSF52540">
    <property type="entry name" value="P-loop containing nucleoside triphosphate hydrolases"/>
    <property type="match status" value="1"/>
</dbReference>
<dbReference type="CDD" id="cd00009">
    <property type="entry name" value="AAA"/>
    <property type="match status" value="1"/>
</dbReference>
<dbReference type="Proteomes" id="UP001157439">
    <property type="component" value="Unassembled WGS sequence"/>
</dbReference>
<organism evidence="6 7">
    <name type="scientific">Paraferrimonas haliotis</name>
    <dbReference type="NCBI Taxonomy" id="2013866"/>
    <lineage>
        <taxon>Bacteria</taxon>
        <taxon>Pseudomonadati</taxon>
        <taxon>Pseudomonadota</taxon>
        <taxon>Gammaproteobacteria</taxon>
        <taxon>Alteromonadales</taxon>
        <taxon>Ferrimonadaceae</taxon>
        <taxon>Paraferrimonas</taxon>
    </lineage>
</organism>
<dbReference type="InterPro" id="IPR027417">
    <property type="entry name" value="P-loop_NTPase"/>
</dbReference>
<dbReference type="Gene3D" id="1.10.8.60">
    <property type="match status" value="1"/>
</dbReference>
<dbReference type="PANTHER" id="PTHR32071">
    <property type="entry name" value="TRANSCRIPTIONAL REGULATORY PROTEIN"/>
    <property type="match status" value="1"/>
</dbReference>
<evidence type="ECO:0000313" key="6">
    <source>
        <dbReference type="EMBL" id="GLS82880.1"/>
    </source>
</evidence>
<dbReference type="PROSITE" id="PS00675">
    <property type="entry name" value="SIGMA54_INTERACT_1"/>
    <property type="match status" value="1"/>
</dbReference>